<dbReference type="AlphaFoldDB" id="A0A511TDI3"/>
<keyword evidence="3" id="KW-1185">Reference proteome</keyword>
<evidence type="ECO:0000313" key="4">
    <source>
        <dbReference type="Proteomes" id="UP000321514"/>
    </source>
</evidence>
<evidence type="ECO:0000313" key="3">
    <source>
        <dbReference type="Proteomes" id="UP000183760"/>
    </source>
</evidence>
<evidence type="ECO:0000313" key="1">
    <source>
        <dbReference type="EMBL" id="GEN11472.1"/>
    </source>
</evidence>
<organism evidence="1 4">
    <name type="scientific">Myxococcus fulvus</name>
    <dbReference type="NCBI Taxonomy" id="33"/>
    <lineage>
        <taxon>Bacteria</taxon>
        <taxon>Pseudomonadati</taxon>
        <taxon>Myxococcota</taxon>
        <taxon>Myxococcia</taxon>
        <taxon>Myxococcales</taxon>
        <taxon>Cystobacterineae</taxon>
        <taxon>Myxococcaceae</taxon>
        <taxon>Myxococcus</taxon>
    </lineage>
</organism>
<proteinExistence type="predicted"/>
<dbReference type="Proteomes" id="UP000183760">
    <property type="component" value="Unassembled WGS sequence"/>
</dbReference>
<reference evidence="2 3" key="1">
    <citation type="submission" date="2016-10" db="EMBL/GenBank/DDBJ databases">
        <authorList>
            <person name="Varghese N."/>
            <person name="Submissions S."/>
        </authorList>
    </citation>
    <scope>NUCLEOTIDE SEQUENCE [LARGE SCALE GENOMIC DNA]</scope>
    <source>
        <strain evidence="2 3">DSM 16525</strain>
    </source>
</reference>
<evidence type="ECO:0000313" key="2">
    <source>
        <dbReference type="EMBL" id="SEU13074.1"/>
    </source>
</evidence>
<comment type="caution">
    <text evidence="1">The sequence shown here is derived from an EMBL/GenBank/DDBJ whole genome shotgun (WGS) entry which is preliminary data.</text>
</comment>
<accession>A0A511TDI3</accession>
<name>A0A511TDI3_MYXFU</name>
<gene>
    <name evidence="1" type="ORF">MFU01_65090</name>
    <name evidence="2" type="ORF">SAMN05443572_105166</name>
</gene>
<dbReference type="EMBL" id="FOIB01000005">
    <property type="protein sequence ID" value="SEU13074.1"/>
    <property type="molecule type" value="Genomic_DNA"/>
</dbReference>
<dbReference type="EMBL" id="BJXR01000048">
    <property type="protein sequence ID" value="GEN11472.1"/>
    <property type="molecule type" value="Genomic_DNA"/>
</dbReference>
<dbReference type="Proteomes" id="UP000321514">
    <property type="component" value="Unassembled WGS sequence"/>
</dbReference>
<sequence length="186" mass="20155">MFLEGTDGREQAEALLRLTVESMATTGDGPGRLPVVFRIWPGPVFELTCPWQVAQSEFLSRPGSPLAFIDTRMLTLPVGGPSTWALILAPGVILNALSSRVLLQTSSGASRRESFYSRGGLISPLRDSTTGPSNGSRVVFELDPLFFDEAARAHVHSDEVLDALAARFSWLTIAQRASDVRAGDPW</sequence>
<reference evidence="1 4" key="2">
    <citation type="submission" date="2019-07" db="EMBL/GenBank/DDBJ databases">
        <title>Whole genome shotgun sequence of Myxococcus fulvus NBRC 100333.</title>
        <authorList>
            <person name="Hosoyama A."/>
            <person name="Uohara A."/>
            <person name="Ohji S."/>
            <person name="Ichikawa N."/>
        </authorList>
    </citation>
    <scope>NUCLEOTIDE SEQUENCE [LARGE SCALE GENOMIC DNA]</scope>
    <source>
        <strain evidence="1 4">NBRC 100333</strain>
    </source>
</reference>
<protein>
    <submittedName>
        <fullName evidence="1">Uncharacterized protein</fullName>
    </submittedName>
</protein>